<dbReference type="PROSITE" id="PS51737">
    <property type="entry name" value="RECOMBINASE_DNA_BIND"/>
    <property type="match status" value="1"/>
</dbReference>
<comment type="caution">
    <text evidence="7">The sequence shown here is derived from an EMBL/GenBank/DDBJ whole genome shotgun (WGS) entry which is preliminary data.</text>
</comment>
<dbReference type="PANTHER" id="PTHR30461">
    <property type="entry name" value="DNA-INVERTASE FROM LAMBDOID PROPHAGE"/>
    <property type="match status" value="1"/>
</dbReference>
<organism evidence="7 8">
    <name type="scientific">Candidatus Enterococcus ikei</name>
    <dbReference type="NCBI Taxonomy" id="2815326"/>
    <lineage>
        <taxon>Bacteria</taxon>
        <taxon>Bacillati</taxon>
        <taxon>Bacillota</taxon>
        <taxon>Bacilli</taxon>
        <taxon>Lactobacillales</taxon>
        <taxon>Enterococcaceae</taxon>
        <taxon>Enterococcus</taxon>
    </lineage>
</organism>
<proteinExistence type="predicted"/>
<dbReference type="Gene3D" id="3.90.1750.20">
    <property type="entry name" value="Putative Large Serine Recombinase, Chain B, Domain 2"/>
    <property type="match status" value="1"/>
</dbReference>
<dbReference type="InterPro" id="IPR025827">
    <property type="entry name" value="Zn_ribbon_recom_dom"/>
</dbReference>
<dbReference type="InterPro" id="IPR050639">
    <property type="entry name" value="SSR_resolvase"/>
</dbReference>
<dbReference type="EMBL" id="JAFLWD010000003">
    <property type="protein sequence ID" value="MBO0439000.1"/>
    <property type="molecule type" value="Genomic_DNA"/>
</dbReference>
<dbReference type="InterPro" id="IPR006118">
    <property type="entry name" value="Recombinase_CS"/>
</dbReference>
<evidence type="ECO:0000259" key="5">
    <source>
        <dbReference type="PROSITE" id="PS51736"/>
    </source>
</evidence>
<dbReference type="PROSITE" id="PS00397">
    <property type="entry name" value="RECOMBINASES_1"/>
    <property type="match status" value="1"/>
</dbReference>
<dbReference type="PROSITE" id="PS51736">
    <property type="entry name" value="RECOMBINASES_3"/>
    <property type="match status" value="1"/>
</dbReference>
<keyword evidence="2" id="KW-0238">DNA-binding</keyword>
<evidence type="ECO:0000256" key="2">
    <source>
        <dbReference type="ARBA" id="ARBA00023125"/>
    </source>
</evidence>
<keyword evidence="1" id="KW-0229">DNA integration</keyword>
<dbReference type="InterPro" id="IPR006119">
    <property type="entry name" value="Resolv_N"/>
</dbReference>
<keyword evidence="3" id="KW-0233">DNA recombination</keyword>
<protein>
    <submittedName>
        <fullName evidence="7">Recombinase family protein</fullName>
    </submittedName>
</protein>
<dbReference type="SUPFAM" id="SSF53041">
    <property type="entry name" value="Resolvase-like"/>
    <property type="match status" value="1"/>
</dbReference>
<evidence type="ECO:0000259" key="6">
    <source>
        <dbReference type="PROSITE" id="PS51737"/>
    </source>
</evidence>
<evidence type="ECO:0000256" key="3">
    <source>
        <dbReference type="ARBA" id="ARBA00023172"/>
    </source>
</evidence>
<evidence type="ECO:0000313" key="7">
    <source>
        <dbReference type="EMBL" id="MBO0439000.1"/>
    </source>
</evidence>
<feature type="domain" description="Resolvase/invertase-type recombinase catalytic" evidence="5">
    <location>
        <begin position="9"/>
        <end position="157"/>
    </location>
</feature>
<feature type="domain" description="Recombinase" evidence="6">
    <location>
        <begin position="165"/>
        <end position="290"/>
    </location>
</feature>
<dbReference type="InterPro" id="IPR036162">
    <property type="entry name" value="Resolvase-like_N_sf"/>
</dbReference>
<sequence length="546" mass="63135">MEKPIKKKRLALYLRVSTNEQAQEGYSIRAQEQNGRDYAKRMGYEVTEIYADEGESGKSTKNRLAYQRMMEDVQAKKFDLLVIWKLSRLGRNMLDLLKTVDVLLEHNAGLYSISEQFDVTTSSGKLMLQLLGSFSEFERNQISENVQMAMISLVRDQKRYAGGRRLGYVSGVDNDGKKQLLIESKEAELVQLIYSKYLSGQGYRSIANELNKRGYQTVKGNSFSTTAIKDILHNKIYAGYLEYARYVDWDTKRRKGKNPHPIIVKGDHEPIIDEHTYQAVQERLDFESRHPNWNHAGENVLTGLLRCPECGAPMAASNVTNTLKDGTKKRIRYYSCSQFRNKGASVCHANSIRADQAEQFVAERLKEIVQHPQIIKEVIQALNQEMEEQRLPLSEELKVIQAKKQETIAKIEKLTLLLEENPELLDSLKERLEELHTLRREKQIRENELLTILSYQGKKIEVGNVTNIVNGIDKLVSNQEKQQIKQLYRTFIQKITFTPDTKEHLQLTMYFDQSIIDQLNKHYRETVSHSEDTVLFVLTTPFRFTV</sequence>
<gene>
    <name evidence="7" type="ORF">JZO69_01315</name>
</gene>
<dbReference type="Pfam" id="PF13408">
    <property type="entry name" value="Zn_ribbon_recom"/>
    <property type="match status" value="1"/>
</dbReference>
<dbReference type="PANTHER" id="PTHR30461:SF23">
    <property type="entry name" value="DNA RECOMBINASE-RELATED"/>
    <property type="match status" value="1"/>
</dbReference>
<evidence type="ECO:0000256" key="4">
    <source>
        <dbReference type="PROSITE-ProRule" id="PRU10137"/>
    </source>
</evidence>
<keyword evidence="8" id="KW-1185">Reference proteome</keyword>
<dbReference type="Gene3D" id="3.40.50.1390">
    <property type="entry name" value="Resolvase, N-terminal catalytic domain"/>
    <property type="match status" value="1"/>
</dbReference>
<dbReference type="InterPro" id="IPR038109">
    <property type="entry name" value="DNA_bind_recomb_sf"/>
</dbReference>
<dbReference type="Proteomes" id="UP000664632">
    <property type="component" value="Unassembled WGS sequence"/>
</dbReference>
<dbReference type="CDD" id="cd00338">
    <property type="entry name" value="Ser_Recombinase"/>
    <property type="match status" value="1"/>
</dbReference>
<dbReference type="RefSeq" id="WP_207111109.1">
    <property type="nucleotide sequence ID" value="NZ_JAFLWD010000003.1"/>
</dbReference>
<accession>A0ABS3GV12</accession>
<dbReference type="Pfam" id="PF07508">
    <property type="entry name" value="Recombinase"/>
    <property type="match status" value="1"/>
</dbReference>
<evidence type="ECO:0000256" key="1">
    <source>
        <dbReference type="ARBA" id="ARBA00022908"/>
    </source>
</evidence>
<name>A0ABS3GV12_9ENTE</name>
<feature type="active site" description="O-(5'-phospho-DNA)-serine intermediate" evidence="4">
    <location>
        <position position="17"/>
    </location>
</feature>
<dbReference type="SMART" id="SM00857">
    <property type="entry name" value="Resolvase"/>
    <property type="match status" value="1"/>
</dbReference>
<reference evidence="7 8" key="1">
    <citation type="submission" date="2021-03" db="EMBL/GenBank/DDBJ databases">
        <title>Enterococcal diversity collection.</title>
        <authorList>
            <person name="Gilmore M.S."/>
            <person name="Schwartzman J."/>
            <person name="Van Tyne D."/>
            <person name="Martin M."/>
            <person name="Earl A.M."/>
            <person name="Manson A.L."/>
            <person name="Straub T."/>
            <person name="Salamzade R."/>
            <person name="Saavedra J."/>
            <person name="Lebreton F."/>
            <person name="Prichula J."/>
            <person name="Schaufler K."/>
            <person name="Gaca A."/>
            <person name="Sgardioli B."/>
            <person name="Wagenaar J."/>
            <person name="Strong T."/>
        </authorList>
    </citation>
    <scope>NUCLEOTIDE SEQUENCE [LARGE SCALE GENOMIC DNA]</scope>
    <source>
        <strain evidence="7 8">DIV0869a</strain>
    </source>
</reference>
<dbReference type="Pfam" id="PF00239">
    <property type="entry name" value="Resolvase"/>
    <property type="match status" value="1"/>
</dbReference>
<dbReference type="InterPro" id="IPR011109">
    <property type="entry name" value="DNA_bind_recombinase_dom"/>
</dbReference>
<evidence type="ECO:0000313" key="8">
    <source>
        <dbReference type="Proteomes" id="UP000664632"/>
    </source>
</evidence>